<dbReference type="OrthoDB" id="3240501at2"/>
<evidence type="ECO:0000313" key="2">
    <source>
        <dbReference type="EMBL" id="KFI90846.1"/>
    </source>
</evidence>
<name>A0A087D5P6_9BIFI</name>
<accession>A0A087D5P6</accession>
<evidence type="ECO:0000313" key="3">
    <source>
        <dbReference type="Proteomes" id="UP000029066"/>
    </source>
</evidence>
<dbReference type="RefSeq" id="WP_033892100.1">
    <property type="nucleotide sequence ID" value="NZ_JDUT01000018.1"/>
</dbReference>
<organism evidence="2 3">
    <name type="scientific">Bifidobacterium saguini DSM 23967</name>
    <dbReference type="NCBI Taxonomy" id="1437607"/>
    <lineage>
        <taxon>Bacteria</taxon>
        <taxon>Bacillati</taxon>
        <taxon>Actinomycetota</taxon>
        <taxon>Actinomycetes</taxon>
        <taxon>Bifidobacteriales</taxon>
        <taxon>Bifidobacteriaceae</taxon>
        <taxon>Bifidobacterium</taxon>
    </lineage>
</organism>
<dbReference type="STRING" id="1437607.BISA_2218"/>
<dbReference type="AlphaFoldDB" id="A0A087D5P6"/>
<proteinExistence type="predicted"/>
<sequence length="315" mass="33566">MSRPEPKPMPRLLSALCAIAAVILICALGVIVVNHQNPSADRKPETAVTETGSAKGSRPTQDDWAGLKAAGIPVPGSWSERTKAFPVSTDGNGAASINENGKSVILDDGGAGPIDTALETVNAILDPNGSDDDWRSRVLDLIGDDGAGNGHPISDAPRWWWTQRRFQADSVCSGQSDATYISYAYECSTDGTWPGSDEDAIQSNPFYTAAETSFPVPDGLSIPSTSNPQLTVSRAYDTVLIPMDDGNWHVTVYCPASLDGPLLDKHSNETEAPKAGKESYTVVSATGYGTRQRPCRTVEVVVGGQKPFWSLKDTR</sequence>
<protein>
    <submittedName>
        <fullName evidence="2">Uncharacterized protein</fullName>
    </submittedName>
</protein>
<dbReference type="Proteomes" id="UP000029066">
    <property type="component" value="Unassembled WGS sequence"/>
</dbReference>
<gene>
    <name evidence="2" type="ORF">BISA_2218</name>
</gene>
<reference evidence="2 3" key="1">
    <citation type="submission" date="2014-03" db="EMBL/GenBank/DDBJ databases">
        <title>Genomics of Bifidobacteria.</title>
        <authorList>
            <person name="Ventura M."/>
            <person name="Milani C."/>
            <person name="Lugli G.A."/>
        </authorList>
    </citation>
    <scope>NUCLEOTIDE SEQUENCE [LARGE SCALE GENOMIC DNA]</scope>
    <source>
        <strain evidence="2 3">DSM 23967</strain>
    </source>
</reference>
<comment type="caution">
    <text evidence="2">The sequence shown here is derived from an EMBL/GenBank/DDBJ whole genome shotgun (WGS) entry which is preliminary data.</text>
</comment>
<feature type="region of interest" description="Disordered" evidence="1">
    <location>
        <begin position="38"/>
        <end position="63"/>
    </location>
</feature>
<evidence type="ECO:0000256" key="1">
    <source>
        <dbReference type="SAM" id="MobiDB-lite"/>
    </source>
</evidence>
<dbReference type="EMBL" id="JGZN01000020">
    <property type="protein sequence ID" value="KFI90846.1"/>
    <property type="molecule type" value="Genomic_DNA"/>
</dbReference>